<accession>A0A4Y9T029</accession>
<feature type="chain" id="PRO_5021317353" description="FecR protein domain-containing protein" evidence="3">
    <location>
        <begin position="20"/>
        <end position="453"/>
    </location>
</feature>
<reference evidence="5 6" key="1">
    <citation type="submission" date="2019-03" db="EMBL/GenBank/DDBJ databases">
        <title>Draft Genome Sequence of Massilia arenosa sp. nov., a Novel Massilia Species Isolated from a Sandy-loam Maize Soil.</title>
        <authorList>
            <person name="Raths R."/>
            <person name="Peta V."/>
            <person name="Bucking H."/>
        </authorList>
    </citation>
    <scope>NUCLEOTIDE SEQUENCE [LARGE SCALE GENOMIC DNA]</scope>
    <source>
        <strain evidence="5 6">MC02</strain>
    </source>
</reference>
<gene>
    <name evidence="5" type="ORF">E4L96_00335</name>
</gene>
<feature type="signal peptide" evidence="3">
    <location>
        <begin position="1"/>
        <end position="19"/>
    </location>
</feature>
<evidence type="ECO:0000313" key="5">
    <source>
        <dbReference type="EMBL" id="TFW30243.1"/>
    </source>
</evidence>
<dbReference type="AlphaFoldDB" id="A0A4Y9T029"/>
<dbReference type="OrthoDB" id="369729at2"/>
<dbReference type="Proteomes" id="UP000298438">
    <property type="component" value="Unassembled WGS sequence"/>
</dbReference>
<feature type="domain" description="FecR protein" evidence="4">
    <location>
        <begin position="49"/>
        <end position="152"/>
    </location>
</feature>
<dbReference type="PANTHER" id="PTHR38731">
    <property type="entry name" value="LIPL45-RELATED LIPOPROTEIN-RELATED"/>
    <property type="match status" value="1"/>
</dbReference>
<dbReference type="RefSeq" id="WP_135205252.1">
    <property type="nucleotide sequence ID" value="NZ_SPVF01000006.1"/>
</dbReference>
<evidence type="ECO:0000256" key="2">
    <source>
        <dbReference type="SAM" id="MobiDB-lite"/>
    </source>
</evidence>
<dbReference type="InterPro" id="IPR011250">
    <property type="entry name" value="OMP/PagP_B-barrel"/>
</dbReference>
<evidence type="ECO:0000259" key="4">
    <source>
        <dbReference type="Pfam" id="PF04773"/>
    </source>
</evidence>
<dbReference type="Gene3D" id="2.60.120.1440">
    <property type="match status" value="1"/>
</dbReference>
<dbReference type="SUPFAM" id="SSF56925">
    <property type="entry name" value="OMPA-like"/>
    <property type="match status" value="1"/>
</dbReference>
<keyword evidence="3" id="KW-0732">Signal</keyword>
<sequence length="453" mass="47189">MRKLILLFSLFALAAAASAEEAGRVVFVAGKAQVATRPAALEAAVQEGDELSTGADGYIYMKTVDNGFLILRPNSRAKVVAYHVDKADPSQTRVKLELLSGVARSISGTAVKQARQNFRFNTPVAAIGVRGTDFIVYTNEQSSWVSVVSGGVVVSGFAGACGPEGGGPCEGAASRELFAGRPDVMLQVQRGQNVPQLLQGAAVAPELNVPARPDEPVGKVAPTPLTKGTMGDVSLDVAKSTGQVLNQQLPPKPPTDPITPPPVVVVEPEPDPITPPPPPPVEVPKGPPEIIWGRWKSFAGLATTPEEIAKIKAEAGQNTVLYGAYLIGRPNSSSFVLPTEGKASFTLTESEAFLQRDTQLAQAASVKDAKLSVDFGARSFDTSLTVYNDMGQVNVSATGEIARNGVFGSSLLSQGGKVHGLLGGSSANEAVYSFSSASTPGGLVASGITRWTR</sequence>
<name>A0A4Y9T029_9BURK</name>
<organism evidence="5 6">
    <name type="scientific">Zemynaea arenosa</name>
    <dbReference type="NCBI Taxonomy" id="2561931"/>
    <lineage>
        <taxon>Bacteria</taxon>
        <taxon>Pseudomonadati</taxon>
        <taxon>Pseudomonadota</taxon>
        <taxon>Betaproteobacteria</taxon>
        <taxon>Burkholderiales</taxon>
        <taxon>Oxalobacteraceae</taxon>
        <taxon>Telluria group</taxon>
        <taxon>Zemynaea</taxon>
    </lineage>
</organism>
<protein>
    <recommendedName>
        <fullName evidence="4">FecR protein domain-containing protein</fullName>
    </recommendedName>
</protein>
<evidence type="ECO:0000256" key="1">
    <source>
        <dbReference type="ARBA" id="ARBA00004442"/>
    </source>
</evidence>
<dbReference type="Pfam" id="PF04773">
    <property type="entry name" value="FecR"/>
    <property type="match status" value="1"/>
</dbReference>
<feature type="region of interest" description="Disordered" evidence="2">
    <location>
        <begin position="209"/>
        <end position="229"/>
    </location>
</feature>
<comment type="subcellular location">
    <subcellularLocation>
        <location evidence="1">Cell outer membrane</location>
    </subcellularLocation>
</comment>
<evidence type="ECO:0000313" key="6">
    <source>
        <dbReference type="Proteomes" id="UP000298438"/>
    </source>
</evidence>
<comment type="caution">
    <text evidence="5">The sequence shown here is derived from an EMBL/GenBank/DDBJ whole genome shotgun (WGS) entry which is preliminary data.</text>
</comment>
<keyword evidence="6" id="KW-1185">Reference proteome</keyword>
<dbReference type="EMBL" id="SPVF01000006">
    <property type="protein sequence ID" value="TFW30243.1"/>
    <property type="molecule type" value="Genomic_DNA"/>
</dbReference>
<evidence type="ECO:0000256" key="3">
    <source>
        <dbReference type="SAM" id="SignalP"/>
    </source>
</evidence>
<dbReference type="GO" id="GO:0009279">
    <property type="term" value="C:cell outer membrane"/>
    <property type="evidence" value="ECO:0007669"/>
    <property type="project" value="UniProtKB-SubCell"/>
</dbReference>
<dbReference type="InterPro" id="IPR006860">
    <property type="entry name" value="FecR"/>
</dbReference>
<proteinExistence type="predicted"/>
<dbReference type="Gene3D" id="2.40.160.90">
    <property type="match status" value="1"/>
</dbReference>